<evidence type="ECO:0000313" key="3">
    <source>
        <dbReference type="Proteomes" id="UP000019443"/>
    </source>
</evidence>
<geneLocation type="plasmid" evidence="2 3">
    <name>pLPU83d</name>
</geneLocation>
<dbReference type="KEGG" id="rhl:LPU83_pLPU83d_0551"/>
<evidence type="ECO:0000313" key="2">
    <source>
        <dbReference type="EMBL" id="CDM61922.1"/>
    </source>
</evidence>
<dbReference type="Proteomes" id="UP000019443">
    <property type="component" value="Plasmid pLPU83d"/>
</dbReference>
<proteinExistence type="predicted"/>
<dbReference type="AlphaFoldDB" id="W6RLF9"/>
<accession>W6RLF9</accession>
<protein>
    <submittedName>
        <fullName evidence="2">Uncharacterized protein</fullName>
    </submittedName>
</protein>
<gene>
    <name evidence="2" type="ORF">LPU83_pLPU83d_0551</name>
</gene>
<sequence>MPGIQTQVFASANGGIWRGDQDKTNLTLIVAAQAADDFSSRMRLPGNTSSCTAPTPNLEERSEVGNRQFS</sequence>
<feature type="region of interest" description="Disordered" evidence="1">
    <location>
        <begin position="41"/>
        <end position="70"/>
    </location>
</feature>
<organism evidence="2 3">
    <name type="scientific">Rhizobium favelukesii</name>
    <dbReference type="NCBI Taxonomy" id="348824"/>
    <lineage>
        <taxon>Bacteria</taxon>
        <taxon>Pseudomonadati</taxon>
        <taxon>Pseudomonadota</taxon>
        <taxon>Alphaproteobacteria</taxon>
        <taxon>Hyphomicrobiales</taxon>
        <taxon>Rhizobiaceae</taxon>
        <taxon>Rhizobium/Agrobacterium group</taxon>
        <taxon>Rhizobium</taxon>
    </lineage>
</organism>
<dbReference type="EMBL" id="HG916855">
    <property type="protein sequence ID" value="CDM61922.1"/>
    <property type="molecule type" value="Genomic_DNA"/>
</dbReference>
<keyword evidence="3" id="KW-1185">Reference proteome</keyword>
<keyword evidence="2" id="KW-0614">Plasmid</keyword>
<dbReference type="PATRIC" id="fig|348824.6.peg.6194"/>
<feature type="compositionally biased region" description="Polar residues" evidence="1">
    <location>
        <begin position="46"/>
        <end position="55"/>
    </location>
</feature>
<dbReference type="HOGENOM" id="CLU_2755155_0_0_5"/>
<name>W6RLF9_9HYPH</name>
<evidence type="ECO:0000256" key="1">
    <source>
        <dbReference type="SAM" id="MobiDB-lite"/>
    </source>
</evidence>
<reference evidence="2" key="1">
    <citation type="submission" date="2013-11" db="EMBL/GenBank/DDBJ databases">
        <title>Draft genome sequence of the broad-host-range Rhizobium sp. LPU83 strain, a member of the low-genetic diversity Oregon-like Rhizobium sp. group.</title>
        <authorList>
            <person name="Wibberg D."/>
            <person name="Puehler A."/>
            <person name="Schlueter A."/>
        </authorList>
    </citation>
    <scope>NUCLEOTIDE SEQUENCE [LARGE SCALE GENOMIC DNA]</scope>
    <source>
        <strain evidence="2">LPU83</strain>
        <plasmid evidence="2">pLPU83d</plasmid>
    </source>
</reference>